<keyword evidence="1" id="KW-1005">Bacterial flagellum biogenesis</keyword>
<dbReference type="Pfam" id="PF05130">
    <property type="entry name" value="FlgN"/>
    <property type="match status" value="1"/>
</dbReference>
<dbReference type="Gene3D" id="1.20.58.300">
    <property type="entry name" value="FlgN-like"/>
    <property type="match status" value="1"/>
</dbReference>
<reference evidence="3 4" key="1">
    <citation type="submission" date="2011-04" db="EMBL/GenBank/DDBJ databases">
        <title>The Genome Sequence of Clostridium citroniae WAL-19142.</title>
        <authorList>
            <consortium name="The Broad Institute Genome Sequencing Platform"/>
            <person name="Earl A."/>
            <person name="Ward D."/>
            <person name="Feldgarden M."/>
            <person name="Gevers D."/>
            <person name="Warren Y.A."/>
            <person name="Tyrrell K.L."/>
            <person name="Citron D.M."/>
            <person name="Goldstein E.J."/>
            <person name="Daigneault M."/>
            <person name="Allen-Vercoe E."/>
            <person name="Young S.K."/>
            <person name="Zeng Q."/>
            <person name="Gargeya S."/>
            <person name="Fitzgerald M."/>
            <person name="Haas B."/>
            <person name="Abouelleil A."/>
            <person name="Alvarado L."/>
            <person name="Arachchi H.M."/>
            <person name="Berlin A."/>
            <person name="Brown A."/>
            <person name="Chapman S.B."/>
            <person name="Chen Z."/>
            <person name="Dunbar C."/>
            <person name="Freedman E."/>
            <person name="Gearin G."/>
            <person name="Gellesch M."/>
            <person name="Goldberg J."/>
            <person name="Griggs A."/>
            <person name="Gujja S."/>
            <person name="Heilman E.R."/>
            <person name="Heiman D."/>
            <person name="Howarth C."/>
            <person name="Larson L."/>
            <person name="Lui A."/>
            <person name="MacDonald P.J."/>
            <person name="Mehta T."/>
            <person name="Montmayeur A."/>
            <person name="Murphy C."/>
            <person name="Neiman D."/>
            <person name="Pearson M."/>
            <person name="Priest M."/>
            <person name="Roberts A."/>
            <person name="Saif S."/>
            <person name="Shea T."/>
            <person name="Shenoy N."/>
            <person name="Sisk P."/>
            <person name="Stolte C."/>
            <person name="Sykes S."/>
            <person name="White J."/>
            <person name="Yandava C."/>
            <person name="Wortman J."/>
            <person name="Nusbaum C."/>
            <person name="Birren B."/>
        </authorList>
    </citation>
    <scope>NUCLEOTIDE SEQUENCE [LARGE SCALE GENOMIC DNA]</scope>
    <source>
        <strain evidence="3 4">WAL-19142</strain>
    </source>
</reference>
<proteinExistence type="predicted"/>
<dbReference type="RefSeq" id="WP_048930044.1">
    <property type="nucleotide sequence ID" value="NZ_KQ235878.1"/>
</dbReference>
<gene>
    <name evidence="3" type="ORF">HMPREF9470_02781</name>
</gene>
<evidence type="ECO:0000256" key="1">
    <source>
        <dbReference type="ARBA" id="ARBA00022795"/>
    </source>
</evidence>
<dbReference type="PATRIC" id="fig|742734.4.peg.2981"/>
<name>A0A0J9C0C3_9FIRM</name>
<evidence type="ECO:0000313" key="4">
    <source>
        <dbReference type="Proteomes" id="UP000037392"/>
    </source>
</evidence>
<dbReference type="GO" id="GO:0044780">
    <property type="term" value="P:bacterial-type flagellum assembly"/>
    <property type="evidence" value="ECO:0007669"/>
    <property type="project" value="InterPro"/>
</dbReference>
<comment type="caution">
    <text evidence="3">The sequence shown here is derived from an EMBL/GenBank/DDBJ whole genome shotgun (WGS) entry which is preliminary data.</text>
</comment>
<dbReference type="Proteomes" id="UP000037392">
    <property type="component" value="Unassembled WGS sequence"/>
</dbReference>
<dbReference type="InterPro" id="IPR036679">
    <property type="entry name" value="FlgN-like_sf"/>
</dbReference>
<dbReference type="SUPFAM" id="SSF140566">
    <property type="entry name" value="FlgN-like"/>
    <property type="match status" value="1"/>
</dbReference>
<dbReference type="InterPro" id="IPR007809">
    <property type="entry name" value="FlgN-like"/>
</dbReference>
<evidence type="ECO:0008006" key="5">
    <source>
        <dbReference type="Google" id="ProtNLM"/>
    </source>
</evidence>
<dbReference type="AlphaFoldDB" id="A0A0J9C0C3"/>
<feature type="region of interest" description="Disordered" evidence="2">
    <location>
        <begin position="127"/>
        <end position="148"/>
    </location>
</feature>
<evidence type="ECO:0000313" key="3">
    <source>
        <dbReference type="EMBL" id="KMW18677.1"/>
    </source>
</evidence>
<dbReference type="GeneID" id="93163274"/>
<protein>
    <recommendedName>
        <fullName evidence="5">FlgN protein</fullName>
    </recommendedName>
</protein>
<dbReference type="OrthoDB" id="1955083at2"/>
<dbReference type="EMBL" id="ADLK01000022">
    <property type="protein sequence ID" value="KMW18677.1"/>
    <property type="molecule type" value="Genomic_DNA"/>
</dbReference>
<evidence type="ECO:0000256" key="2">
    <source>
        <dbReference type="SAM" id="MobiDB-lite"/>
    </source>
</evidence>
<sequence length="148" mass="16977">MEEIICFLTEYTEALEAMEQKQVEKLGLLMTRELDKVEQTIMIQQAMDKKLESLEQKRQELFAAHGLDGKTLKEIAESMDGARQKELLELYRRIDGAIGNIQYYNKKAEMIAKSELERMGIDSRMMGNPTGIYGRPSIQKGSKLEKKA</sequence>
<organism evidence="3 4">
    <name type="scientific">[Clostridium] citroniae WAL-19142</name>
    <dbReference type="NCBI Taxonomy" id="742734"/>
    <lineage>
        <taxon>Bacteria</taxon>
        <taxon>Bacillati</taxon>
        <taxon>Bacillota</taxon>
        <taxon>Clostridia</taxon>
        <taxon>Lachnospirales</taxon>
        <taxon>Lachnospiraceae</taxon>
        <taxon>Enterocloster</taxon>
    </lineage>
</organism>
<accession>A0A0J9C0C3</accession>